<dbReference type="EMBL" id="MNPL01004784">
    <property type="protein sequence ID" value="OQR76476.1"/>
    <property type="molecule type" value="Genomic_DNA"/>
</dbReference>
<evidence type="ECO:0000313" key="1">
    <source>
        <dbReference type="EMBL" id="OQR76476.1"/>
    </source>
</evidence>
<dbReference type="InParanoid" id="A0A1V9XSK2"/>
<accession>A0A1V9XSK2</accession>
<sequence>MTFTSIRYCLFQVSYVSSLSRSIEDYVSIDMSRPEDGTGSACLCVSGFGDDTGKIRRLCWQNAHPARSADRLMTMTVHLDAVQRASRRYIYVSRNTLARKYDTPKPEKEERTQDQDNIVSEIDARNIRQLSWLKTS</sequence>
<evidence type="ECO:0000313" key="2">
    <source>
        <dbReference type="Proteomes" id="UP000192247"/>
    </source>
</evidence>
<reference evidence="1 2" key="1">
    <citation type="journal article" date="2017" name="Gigascience">
        <title>Draft genome of the honey bee ectoparasitic mite, Tropilaelaps mercedesae, is shaped by the parasitic life history.</title>
        <authorList>
            <person name="Dong X."/>
            <person name="Armstrong S.D."/>
            <person name="Xia D."/>
            <person name="Makepeace B.L."/>
            <person name="Darby A.C."/>
            <person name="Kadowaki T."/>
        </authorList>
    </citation>
    <scope>NUCLEOTIDE SEQUENCE [LARGE SCALE GENOMIC DNA]</scope>
    <source>
        <strain evidence="1">Wuxi-XJTLU</strain>
    </source>
</reference>
<proteinExistence type="predicted"/>
<protein>
    <submittedName>
        <fullName evidence="1">Uncharacterized protein</fullName>
    </submittedName>
</protein>
<keyword evidence="2" id="KW-1185">Reference proteome</keyword>
<name>A0A1V9XSK2_9ACAR</name>
<comment type="caution">
    <text evidence="1">The sequence shown here is derived from an EMBL/GenBank/DDBJ whole genome shotgun (WGS) entry which is preliminary data.</text>
</comment>
<organism evidence="1 2">
    <name type="scientific">Tropilaelaps mercedesae</name>
    <dbReference type="NCBI Taxonomy" id="418985"/>
    <lineage>
        <taxon>Eukaryota</taxon>
        <taxon>Metazoa</taxon>
        <taxon>Ecdysozoa</taxon>
        <taxon>Arthropoda</taxon>
        <taxon>Chelicerata</taxon>
        <taxon>Arachnida</taxon>
        <taxon>Acari</taxon>
        <taxon>Parasitiformes</taxon>
        <taxon>Mesostigmata</taxon>
        <taxon>Gamasina</taxon>
        <taxon>Dermanyssoidea</taxon>
        <taxon>Laelapidae</taxon>
        <taxon>Tropilaelaps</taxon>
    </lineage>
</organism>
<dbReference type="AlphaFoldDB" id="A0A1V9XSK2"/>
<gene>
    <name evidence="1" type="ORF">BIW11_07762</name>
</gene>
<dbReference type="Proteomes" id="UP000192247">
    <property type="component" value="Unassembled WGS sequence"/>
</dbReference>